<dbReference type="GO" id="GO:0003677">
    <property type="term" value="F:DNA binding"/>
    <property type="evidence" value="ECO:0007669"/>
    <property type="project" value="UniProtKB-KW"/>
</dbReference>
<dbReference type="InterPro" id="IPR036390">
    <property type="entry name" value="WH_DNA-bd_sf"/>
</dbReference>
<accession>A0A919MG29</accession>
<dbReference type="GO" id="GO:0003700">
    <property type="term" value="F:DNA-binding transcription factor activity"/>
    <property type="evidence" value="ECO:0007669"/>
    <property type="project" value="InterPro"/>
</dbReference>
<keyword evidence="2" id="KW-0238">DNA-binding</keyword>
<dbReference type="PANTHER" id="PTHR33164">
    <property type="entry name" value="TRANSCRIPTIONAL REGULATOR, MARR FAMILY"/>
    <property type="match status" value="1"/>
</dbReference>
<gene>
    <name evidence="5" type="ORF">Afe05nite_62580</name>
</gene>
<dbReference type="InterPro" id="IPR000835">
    <property type="entry name" value="HTH_MarR-typ"/>
</dbReference>
<dbReference type="SMART" id="SM00347">
    <property type="entry name" value="HTH_MARR"/>
    <property type="match status" value="1"/>
</dbReference>
<feature type="domain" description="HTH marR-type" evidence="4">
    <location>
        <begin position="26"/>
        <end position="165"/>
    </location>
</feature>
<dbReference type="PANTHER" id="PTHR33164:SF104">
    <property type="entry name" value="TRANSCRIPTIONAL REGULATORY PROTEIN"/>
    <property type="match status" value="1"/>
</dbReference>
<dbReference type="Pfam" id="PF12802">
    <property type="entry name" value="MarR_2"/>
    <property type="match status" value="1"/>
</dbReference>
<comment type="caution">
    <text evidence="5">The sequence shown here is derived from an EMBL/GenBank/DDBJ whole genome shotgun (WGS) entry which is preliminary data.</text>
</comment>
<dbReference type="PROSITE" id="PS50995">
    <property type="entry name" value="HTH_MARR_2"/>
    <property type="match status" value="1"/>
</dbReference>
<dbReference type="PROSITE" id="PS01117">
    <property type="entry name" value="HTH_MARR_1"/>
    <property type="match status" value="1"/>
</dbReference>
<name>A0A919MG29_9ACTN</name>
<dbReference type="AlphaFoldDB" id="A0A919MG29"/>
<dbReference type="InterPro" id="IPR039422">
    <property type="entry name" value="MarR/SlyA-like"/>
</dbReference>
<evidence type="ECO:0000256" key="1">
    <source>
        <dbReference type="ARBA" id="ARBA00023015"/>
    </source>
</evidence>
<dbReference type="Gene3D" id="1.10.10.10">
    <property type="entry name" value="Winged helix-like DNA-binding domain superfamily/Winged helix DNA-binding domain"/>
    <property type="match status" value="1"/>
</dbReference>
<evidence type="ECO:0000256" key="3">
    <source>
        <dbReference type="ARBA" id="ARBA00023163"/>
    </source>
</evidence>
<evidence type="ECO:0000313" key="5">
    <source>
        <dbReference type="EMBL" id="GIE14418.1"/>
    </source>
</evidence>
<evidence type="ECO:0000313" key="6">
    <source>
        <dbReference type="Proteomes" id="UP000598174"/>
    </source>
</evidence>
<dbReference type="PRINTS" id="PR00598">
    <property type="entry name" value="HTHMARR"/>
</dbReference>
<protein>
    <submittedName>
        <fullName evidence="5">MarR family transcriptional regulator</fullName>
    </submittedName>
</protein>
<evidence type="ECO:0000259" key="4">
    <source>
        <dbReference type="PROSITE" id="PS50995"/>
    </source>
</evidence>
<dbReference type="SUPFAM" id="SSF46785">
    <property type="entry name" value="Winged helix' DNA-binding domain"/>
    <property type="match status" value="1"/>
</dbReference>
<dbReference type="RefSeq" id="WP_203820830.1">
    <property type="nucleotide sequence ID" value="NZ_BAAABP010000040.1"/>
</dbReference>
<sequence>MADEMDGVDQHVARWAAFWKDDPRFDPEIEGAVVRMNDIAKWARRADAAAFAGNEDFTMEDYKTLHALMVQPHPMEATPAHLADATHVTRAAMTSRLDRLAGAGLVTREVDPTDRRRVLIRPTAAGRAAWNTHIFEGMARDQKMLGALSRAELVRLNALLRKVTKSIE</sequence>
<reference evidence="5" key="1">
    <citation type="submission" date="2021-01" db="EMBL/GenBank/DDBJ databases">
        <title>Whole genome shotgun sequence of Actinoplanes ferrugineus NBRC 15555.</title>
        <authorList>
            <person name="Komaki H."/>
            <person name="Tamura T."/>
        </authorList>
    </citation>
    <scope>NUCLEOTIDE SEQUENCE</scope>
    <source>
        <strain evidence="5">NBRC 15555</strain>
    </source>
</reference>
<keyword evidence="6" id="KW-1185">Reference proteome</keyword>
<dbReference type="InterPro" id="IPR036388">
    <property type="entry name" value="WH-like_DNA-bd_sf"/>
</dbReference>
<dbReference type="Proteomes" id="UP000598174">
    <property type="component" value="Unassembled WGS sequence"/>
</dbReference>
<dbReference type="GO" id="GO:0006950">
    <property type="term" value="P:response to stress"/>
    <property type="evidence" value="ECO:0007669"/>
    <property type="project" value="TreeGrafter"/>
</dbReference>
<proteinExistence type="predicted"/>
<organism evidence="5 6">
    <name type="scientific">Paractinoplanes ferrugineus</name>
    <dbReference type="NCBI Taxonomy" id="113564"/>
    <lineage>
        <taxon>Bacteria</taxon>
        <taxon>Bacillati</taxon>
        <taxon>Actinomycetota</taxon>
        <taxon>Actinomycetes</taxon>
        <taxon>Micromonosporales</taxon>
        <taxon>Micromonosporaceae</taxon>
        <taxon>Paractinoplanes</taxon>
    </lineage>
</organism>
<dbReference type="InterPro" id="IPR023187">
    <property type="entry name" value="Tscrpt_reg_MarR-type_CS"/>
</dbReference>
<keyword evidence="1" id="KW-0805">Transcription regulation</keyword>
<evidence type="ECO:0000256" key="2">
    <source>
        <dbReference type="ARBA" id="ARBA00023125"/>
    </source>
</evidence>
<keyword evidence="3" id="KW-0804">Transcription</keyword>
<dbReference type="EMBL" id="BOMM01000055">
    <property type="protein sequence ID" value="GIE14418.1"/>
    <property type="molecule type" value="Genomic_DNA"/>
</dbReference>